<keyword evidence="2" id="KW-1185">Reference proteome</keyword>
<gene>
    <name evidence="1" type="ORF">FA95DRAFT_1606037</name>
</gene>
<protein>
    <submittedName>
        <fullName evidence="1">Uncharacterized protein</fullName>
    </submittedName>
</protein>
<comment type="caution">
    <text evidence="1">The sequence shown here is derived from an EMBL/GenBank/DDBJ whole genome shotgun (WGS) entry which is preliminary data.</text>
</comment>
<dbReference type="Proteomes" id="UP000814033">
    <property type="component" value="Unassembled WGS sequence"/>
</dbReference>
<evidence type="ECO:0000313" key="2">
    <source>
        <dbReference type="Proteomes" id="UP000814033"/>
    </source>
</evidence>
<feature type="non-terminal residue" evidence="1">
    <location>
        <position position="193"/>
    </location>
</feature>
<name>A0ACB8RUE9_9AGAM</name>
<reference evidence="1" key="1">
    <citation type="submission" date="2021-02" db="EMBL/GenBank/DDBJ databases">
        <authorList>
            <consortium name="DOE Joint Genome Institute"/>
            <person name="Ahrendt S."/>
            <person name="Looney B.P."/>
            <person name="Miyauchi S."/>
            <person name="Morin E."/>
            <person name="Drula E."/>
            <person name="Courty P.E."/>
            <person name="Chicoki N."/>
            <person name="Fauchery L."/>
            <person name="Kohler A."/>
            <person name="Kuo A."/>
            <person name="Labutti K."/>
            <person name="Pangilinan J."/>
            <person name="Lipzen A."/>
            <person name="Riley R."/>
            <person name="Andreopoulos W."/>
            <person name="He G."/>
            <person name="Johnson J."/>
            <person name="Barry K.W."/>
            <person name="Grigoriev I.V."/>
            <person name="Nagy L."/>
            <person name="Hibbett D."/>
            <person name="Henrissat B."/>
            <person name="Matheny P.B."/>
            <person name="Labbe J."/>
            <person name="Martin F."/>
        </authorList>
    </citation>
    <scope>NUCLEOTIDE SEQUENCE</scope>
    <source>
        <strain evidence="1">FP105234-sp</strain>
    </source>
</reference>
<evidence type="ECO:0000313" key="1">
    <source>
        <dbReference type="EMBL" id="KAI0047437.1"/>
    </source>
</evidence>
<reference evidence="1" key="2">
    <citation type="journal article" date="2022" name="New Phytol.">
        <title>Evolutionary transition to the ectomycorrhizal habit in the genomes of a hyperdiverse lineage of mushroom-forming fungi.</title>
        <authorList>
            <person name="Looney B."/>
            <person name="Miyauchi S."/>
            <person name="Morin E."/>
            <person name="Drula E."/>
            <person name="Courty P.E."/>
            <person name="Kohler A."/>
            <person name="Kuo A."/>
            <person name="LaButti K."/>
            <person name="Pangilinan J."/>
            <person name="Lipzen A."/>
            <person name="Riley R."/>
            <person name="Andreopoulos W."/>
            <person name="He G."/>
            <person name="Johnson J."/>
            <person name="Nolan M."/>
            <person name="Tritt A."/>
            <person name="Barry K.W."/>
            <person name="Grigoriev I.V."/>
            <person name="Nagy L.G."/>
            <person name="Hibbett D."/>
            <person name="Henrissat B."/>
            <person name="Matheny P.B."/>
            <person name="Labbe J."/>
            <person name="Martin F.M."/>
        </authorList>
    </citation>
    <scope>NUCLEOTIDE SEQUENCE</scope>
    <source>
        <strain evidence="1">FP105234-sp</strain>
    </source>
</reference>
<organism evidence="1 2">
    <name type="scientific">Auriscalpium vulgare</name>
    <dbReference type="NCBI Taxonomy" id="40419"/>
    <lineage>
        <taxon>Eukaryota</taxon>
        <taxon>Fungi</taxon>
        <taxon>Dikarya</taxon>
        <taxon>Basidiomycota</taxon>
        <taxon>Agaricomycotina</taxon>
        <taxon>Agaricomycetes</taxon>
        <taxon>Russulales</taxon>
        <taxon>Auriscalpiaceae</taxon>
        <taxon>Auriscalpium</taxon>
    </lineage>
</organism>
<sequence>MDGTTIEPLCPATTPSSKWPRTRYSSAGLGPFTLAPASSTVPGDFSTSAPTDFTTAIMAFNLDDFIVPLIPTSLPRVPALFNGITVTEPRQHAYAHARALEALGAWPNATDDWCQPTFAPEVGGRVLGRFLCEAPGEECVDIVAQEINRCVRVDDAETQRCLASLASFYVDIVLKTFIKYSDDTRQREDDDDF</sequence>
<dbReference type="EMBL" id="MU275904">
    <property type="protein sequence ID" value="KAI0047437.1"/>
    <property type="molecule type" value="Genomic_DNA"/>
</dbReference>
<accession>A0ACB8RUE9</accession>
<proteinExistence type="predicted"/>